<feature type="non-terminal residue" evidence="2">
    <location>
        <position position="1"/>
    </location>
</feature>
<comment type="caution">
    <text evidence="2">The sequence shown here is derived from an EMBL/GenBank/DDBJ whole genome shotgun (WGS) entry which is preliminary data.</text>
</comment>
<dbReference type="Proteomes" id="UP000428333">
    <property type="component" value="Linkage Group LG13"/>
</dbReference>
<sequence length="84" mass="8608">MASACGSAVMAGARSVAARSKTPLLKNLLSPKSSPPSPFPSSTRASAASRFVGFQDGCGAGKRGVDDATSQRNCFCSSEVQHRC</sequence>
<dbReference type="EMBL" id="QEFC01003700">
    <property type="protein sequence ID" value="KAE9447275.1"/>
    <property type="molecule type" value="Genomic_DNA"/>
</dbReference>
<reference evidence="2 3" key="1">
    <citation type="journal article" date="2019" name="Genome Biol. Evol.">
        <title>The Rhododendron genome and chromosomal organization provide insight into shared whole-genome duplications across the heath family (Ericaceae).</title>
        <authorList>
            <person name="Soza V.L."/>
            <person name="Lindsley D."/>
            <person name="Waalkes A."/>
            <person name="Ramage E."/>
            <person name="Patwardhan R.P."/>
            <person name="Burton J.N."/>
            <person name="Adey A."/>
            <person name="Kumar A."/>
            <person name="Qiu R."/>
            <person name="Shendure J."/>
            <person name="Hall B."/>
        </authorList>
    </citation>
    <scope>NUCLEOTIDE SEQUENCE [LARGE SCALE GENOMIC DNA]</scope>
    <source>
        <strain evidence="2">RSF 1966-606</strain>
    </source>
</reference>
<feature type="region of interest" description="Disordered" evidence="1">
    <location>
        <begin position="24"/>
        <end position="45"/>
    </location>
</feature>
<evidence type="ECO:0000256" key="1">
    <source>
        <dbReference type="SAM" id="MobiDB-lite"/>
    </source>
</evidence>
<gene>
    <name evidence="2" type="ORF">C3L33_20830</name>
</gene>
<accession>A0A6A4KNI0</accession>
<organism evidence="2 3">
    <name type="scientific">Rhododendron williamsianum</name>
    <dbReference type="NCBI Taxonomy" id="262921"/>
    <lineage>
        <taxon>Eukaryota</taxon>
        <taxon>Viridiplantae</taxon>
        <taxon>Streptophyta</taxon>
        <taxon>Embryophyta</taxon>
        <taxon>Tracheophyta</taxon>
        <taxon>Spermatophyta</taxon>
        <taxon>Magnoliopsida</taxon>
        <taxon>eudicotyledons</taxon>
        <taxon>Gunneridae</taxon>
        <taxon>Pentapetalae</taxon>
        <taxon>asterids</taxon>
        <taxon>Ericales</taxon>
        <taxon>Ericaceae</taxon>
        <taxon>Ericoideae</taxon>
        <taxon>Rhodoreae</taxon>
        <taxon>Rhododendron</taxon>
    </lineage>
</organism>
<proteinExistence type="predicted"/>
<dbReference type="AlphaFoldDB" id="A0A6A4KNI0"/>
<evidence type="ECO:0000313" key="2">
    <source>
        <dbReference type="EMBL" id="KAE9447275.1"/>
    </source>
</evidence>
<keyword evidence="3" id="KW-1185">Reference proteome</keyword>
<protein>
    <submittedName>
        <fullName evidence="2">Uncharacterized protein</fullName>
    </submittedName>
</protein>
<evidence type="ECO:0000313" key="3">
    <source>
        <dbReference type="Proteomes" id="UP000428333"/>
    </source>
</evidence>
<name>A0A6A4KNI0_9ERIC</name>